<dbReference type="GO" id="GO:0043683">
    <property type="term" value="P:type IV pilus assembly"/>
    <property type="evidence" value="ECO:0007669"/>
    <property type="project" value="InterPro"/>
</dbReference>
<dbReference type="Pfam" id="PF16074">
    <property type="entry name" value="PilW"/>
    <property type="match status" value="1"/>
</dbReference>
<dbReference type="InterPro" id="IPR032092">
    <property type="entry name" value="PilW"/>
</dbReference>
<name>A0A1H3HWP2_9PROT</name>
<dbReference type="Proteomes" id="UP000198640">
    <property type="component" value="Unassembled WGS sequence"/>
</dbReference>
<dbReference type="Pfam" id="PF07963">
    <property type="entry name" value="N_methyl"/>
    <property type="match status" value="1"/>
</dbReference>
<dbReference type="EMBL" id="FNOY01000022">
    <property type="protein sequence ID" value="SDY19812.1"/>
    <property type="molecule type" value="Genomic_DNA"/>
</dbReference>
<dbReference type="AlphaFoldDB" id="A0A1H3HWP2"/>
<protein>
    <submittedName>
        <fullName evidence="2">Type IV pilus assembly protein PilW</fullName>
    </submittedName>
</protein>
<reference evidence="2 3" key="1">
    <citation type="submission" date="2016-10" db="EMBL/GenBank/DDBJ databases">
        <authorList>
            <person name="de Groot N.N."/>
        </authorList>
    </citation>
    <scope>NUCLEOTIDE SEQUENCE [LARGE SCALE GENOMIC DNA]</scope>
    <source>
        <strain evidence="2 3">Nm1</strain>
    </source>
</reference>
<evidence type="ECO:0000313" key="3">
    <source>
        <dbReference type="Proteomes" id="UP000198640"/>
    </source>
</evidence>
<dbReference type="NCBIfam" id="TIGR02532">
    <property type="entry name" value="IV_pilin_GFxxxE"/>
    <property type="match status" value="1"/>
</dbReference>
<sequence length="346" mass="37697">MNRRAGARTYIHKERGLTLVEMMVALTIGLVLLEGLGTMLFSSQRTYRVNEALARIQENARYAFQILSRDIRMAGYQGCGGSDVGLNNTLNNATDFFWNFGVPLEGFEAIGSSAWMPALPSPAGTIPSPLGGRDIIVVRGVDGDENRVLSHPESSPPGAADLGVSAGSGLELGDIVLVADCVAAAVFQVTHRHMSAGQDILAHDTGTGTPGNRTRALGKVYVDGEVMRMLTRTYYIRNNPNKIPALYWKRGTMAAEELIEGVENMQIQYGEDLDGNRSADVYRSADQVVDWGAVVSVRISLLLQSVEDGIVSHPQTYRFNGMTTTATDRRLRRTFSTVIALRNRTS</sequence>
<keyword evidence="1" id="KW-0812">Transmembrane</keyword>
<evidence type="ECO:0000256" key="1">
    <source>
        <dbReference type="SAM" id="Phobius"/>
    </source>
</evidence>
<dbReference type="RefSeq" id="WP_090413693.1">
    <property type="nucleotide sequence ID" value="NZ_FNOY01000022.1"/>
</dbReference>
<accession>A0A1H3HWP2</accession>
<dbReference type="OrthoDB" id="5496259at2"/>
<proteinExistence type="predicted"/>
<organism evidence="2 3">
    <name type="scientific">Nitrosomonas halophila</name>
    <dbReference type="NCBI Taxonomy" id="44576"/>
    <lineage>
        <taxon>Bacteria</taxon>
        <taxon>Pseudomonadati</taxon>
        <taxon>Pseudomonadota</taxon>
        <taxon>Betaproteobacteria</taxon>
        <taxon>Nitrosomonadales</taxon>
        <taxon>Nitrosomonadaceae</taxon>
        <taxon>Nitrosomonas</taxon>
    </lineage>
</organism>
<keyword evidence="1" id="KW-1133">Transmembrane helix</keyword>
<dbReference type="STRING" id="44576.SAMN05421881_102231"/>
<evidence type="ECO:0000313" key="2">
    <source>
        <dbReference type="EMBL" id="SDY19812.1"/>
    </source>
</evidence>
<keyword evidence="1" id="KW-0472">Membrane</keyword>
<gene>
    <name evidence="2" type="ORF">SAMN05421881_102231</name>
</gene>
<dbReference type="InterPro" id="IPR012902">
    <property type="entry name" value="N_methyl_site"/>
</dbReference>
<keyword evidence="3" id="KW-1185">Reference proteome</keyword>
<feature type="transmembrane region" description="Helical" evidence="1">
    <location>
        <begin position="20"/>
        <end position="41"/>
    </location>
</feature>